<dbReference type="GO" id="GO:0016987">
    <property type="term" value="F:sigma factor activity"/>
    <property type="evidence" value="ECO:0007669"/>
    <property type="project" value="UniProtKB-KW"/>
</dbReference>
<name>A0A0G9HDV1_9GAMM</name>
<dbReference type="STRING" id="1440763.BJI69_16330"/>
<keyword evidence="5 6" id="KW-0804">Transcription</keyword>
<organism evidence="7 8">
    <name type="scientific">Luteibacter rhizovicinus DSM 16549</name>
    <dbReference type="NCBI Taxonomy" id="1440763"/>
    <lineage>
        <taxon>Bacteria</taxon>
        <taxon>Pseudomonadati</taxon>
        <taxon>Pseudomonadota</taxon>
        <taxon>Gammaproteobacteria</taxon>
        <taxon>Lysobacterales</taxon>
        <taxon>Rhodanobacteraceae</taxon>
        <taxon>Luteibacter</taxon>
    </lineage>
</organism>
<dbReference type="InterPro" id="IPR014284">
    <property type="entry name" value="RNA_pol_sigma-70_dom"/>
</dbReference>
<dbReference type="OrthoDB" id="9784272at2"/>
<dbReference type="GO" id="GO:0006352">
    <property type="term" value="P:DNA-templated transcription initiation"/>
    <property type="evidence" value="ECO:0007669"/>
    <property type="project" value="InterPro"/>
</dbReference>
<dbReference type="KEGG" id="lrz:BJI69_16330"/>
<evidence type="ECO:0000256" key="6">
    <source>
        <dbReference type="RuleBase" id="RU000716"/>
    </source>
</evidence>
<keyword evidence="3 6" id="KW-0731">Sigma factor</keyword>
<evidence type="ECO:0000256" key="4">
    <source>
        <dbReference type="ARBA" id="ARBA00023125"/>
    </source>
</evidence>
<dbReference type="SUPFAM" id="SSF88946">
    <property type="entry name" value="Sigma2 domain of RNA polymerase sigma factors"/>
    <property type="match status" value="1"/>
</dbReference>
<dbReference type="InterPro" id="IPR036388">
    <property type="entry name" value="WH-like_DNA-bd_sf"/>
</dbReference>
<dbReference type="PANTHER" id="PTHR43133:SF62">
    <property type="entry name" value="RNA POLYMERASE SIGMA FACTOR SIGZ"/>
    <property type="match status" value="1"/>
</dbReference>
<dbReference type="InterPro" id="IPR000838">
    <property type="entry name" value="RNA_pol_sigma70_ECF_CS"/>
</dbReference>
<comment type="similarity">
    <text evidence="1 6">Belongs to the sigma-70 factor family. ECF subfamily.</text>
</comment>
<dbReference type="NCBIfam" id="TIGR02937">
    <property type="entry name" value="sigma70-ECF"/>
    <property type="match status" value="1"/>
</dbReference>
<keyword evidence="4 6" id="KW-0238">DNA-binding</keyword>
<dbReference type="Gene3D" id="1.10.1740.10">
    <property type="match status" value="1"/>
</dbReference>
<reference evidence="8" key="1">
    <citation type="submission" date="2016-09" db="EMBL/GenBank/DDBJ databases">
        <authorList>
            <person name="Lysoe E."/>
        </authorList>
    </citation>
    <scope>NUCLEOTIDE SEQUENCE [LARGE SCALE GENOMIC DNA]</scope>
    <source>
        <strain evidence="8">LJ96T</strain>
    </source>
</reference>
<gene>
    <name evidence="7" type="ORF">BJI69_16330</name>
</gene>
<proteinExistence type="inferred from homology"/>
<dbReference type="InterPro" id="IPR013249">
    <property type="entry name" value="RNA_pol_sigma70_r4_t2"/>
</dbReference>
<keyword evidence="2 6" id="KW-0805">Transcription regulation</keyword>
<accession>A0A0G9HDV1</accession>
<keyword evidence="8" id="KW-1185">Reference proteome</keyword>
<dbReference type="PANTHER" id="PTHR43133">
    <property type="entry name" value="RNA POLYMERASE ECF-TYPE SIGMA FACTO"/>
    <property type="match status" value="1"/>
</dbReference>
<dbReference type="GO" id="GO:0003677">
    <property type="term" value="F:DNA binding"/>
    <property type="evidence" value="ECO:0007669"/>
    <property type="project" value="UniProtKB-KW"/>
</dbReference>
<dbReference type="SUPFAM" id="SSF88659">
    <property type="entry name" value="Sigma3 and sigma4 domains of RNA polymerase sigma factors"/>
    <property type="match status" value="1"/>
</dbReference>
<dbReference type="InterPro" id="IPR013325">
    <property type="entry name" value="RNA_pol_sigma_r2"/>
</dbReference>
<dbReference type="PROSITE" id="PS01063">
    <property type="entry name" value="SIGMA70_ECF"/>
    <property type="match status" value="1"/>
</dbReference>
<protein>
    <recommendedName>
        <fullName evidence="6">RNA polymerase sigma factor</fullName>
    </recommendedName>
</protein>
<dbReference type="InterPro" id="IPR039425">
    <property type="entry name" value="RNA_pol_sigma-70-like"/>
</dbReference>
<dbReference type="AlphaFoldDB" id="A0A0G9HDV1"/>
<sequence>MPATSPAERDELNRLLQRTADEDQRAFEELYRRTSSRLFGVCLRLMGDRDEAEEVLQEAFVTVWKRARSFDAKLSSAITWLVTVARNKAIDRLRQRPDLRPVEVDWETLVDEGPGPAHGAESDEEYRNLQACLAELETQQRRSIREAFFGGATYNELAERAKVPLGTMKSWIRRGLLQLRACLNP</sequence>
<evidence type="ECO:0000256" key="1">
    <source>
        <dbReference type="ARBA" id="ARBA00010641"/>
    </source>
</evidence>
<evidence type="ECO:0000256" key="5">
    <source>
        <dbReference type="ARBA" id="ARBA00023163"/>
    </source>
</evidence>
<evidence type="ECO:0000313" key="7">
    <source>
        <dbReference type="EMBL" id="APG05312.1"/>
    </source>
</evidence>
<evidence type="ECO:0000256" key="3">
    <source>
        <dbReference type="ARBA" id="ARBA00023082"/>
    </source>
</evidence>
<dbReference type="EMBL" id="CP017480">
    <property type="protein sequence ID" value="APG05312.1"/>
    <property type="molecule type" value="Genomic_DNA"/>
</dbReference>
<dbReference type="PATRIC" id="fig|1440763.5.peg.608"/>
<dbReference type="Pfam" id="PF08281">
    <property type="entry name" value="Sigma70_r4_2"/>
    <property type="match status" value="1"/>
</dbReference>
<dbReference type="Pfam" id="PF04542">
    <property type="entry name" value="Sigma70_r2"/>
    <property type="match status" value="1"/>
</dbReference>
<evidence type="ECO:0000313" key="8">
    <source>
        <dbReference type="Proteomes" id="UP000182987"/>
    </source>
</evidence>
<dbReference type="InterPro" id="IPR007627">
    <property type="entry name" value="RNA_pol_sigma70_r2"/>
</dbReference>
<evidence type="ECO:0000256" key="2">
    <source>
        <dbReference type="ARBA" id="ARBA00023015"/>
    </source>
</evidence>
<dbReference type="Gene3D" id="1.10.10.10">
    <property type="entry name" value="Winged helix-like DNA-binding domain superfamily/Winged helix DNA-binding domain"/>
    <property type="match status" value="1"/>
</dbReference>
<dbReference type="InterPro" id="IPR013324">
    <property type="entry name" value="RNA_pol_sigma_r3/r4-like"/>
</dbReference>
<dbReference type="Proteomes" id="UP000182987">
    <property type="component" value="Chromosome"/>
</dbReference>
<dbReference type="RefSeq" id="WP_046966566.1">
    <property type="nucleotide sequence ID" value="NZ_CP017480.1"/>
</dbReference>